<sequence length="71" mass="7827">MGLGDEAAPTLGNVKLPILLQYPQRFQFTIDGISAQPEQTRGLANVALRCLVGFECSTFSRFLLEAWSEPI</sequence>
<comment type="caution">
    <text evidence="1">The sequence shown here is derived from an EMBL/GenBank/DDBJ whole genome shotgun (WGS) entry which is preliminary data.</text>
</comment>
<gene>
    <name evidence="1" type="ORF">AAY55_11110</name>
</gene>
<dbReference type="AlphaFoldDB" id="A0A0N8UHN6"/>
<organism evidence="1 2">
    <name type="scientific">Vibrio metoecus</name>
    <dbReference type="NCBI Taxonomy" id="1481663"/>
    <lineage>
        <taxon>Bacteria</taxon>
        <taxon>Pseudomonadati</taxon>
        <taxon>Pseudomonadota</taxon>
        <taxon>Gammaproteobacteria</taxon>
        <taxon>Vibrionales</taxon>
        <taxon>Vibrionaceae</taxon>
        <taxon>Vibrio</taxon>
    </lineage>
</organism>
<accession>A0A0N8UHN6</accession>
<evidence type="ECO:0000313" key="1">
    <source>
        <dbReference type="EMBL" id="KQA23298.1"/>
    </source>
</evidence>
<dbReference type="Proteomes" id="UP000053724">
    <property type="component" value="Unassembled WGS sequence"/>
</dbReference>
<reference evidence="1 2" key="1">
    <citation type="journal article" date="2015" name="Genome Biol. Evol.">
        <title>The Dynamics of Genetic Interactions between Vibrio metoecus and Vibrio cholerae, Two Close Relatives Co-Occurring in the Environment.</title>
        <authorList>
            <person name="Orata F.D."/>
            <person name="Kirchberger P.C."/>
            <person name="Meheust R."/>
            <person name="Barlow E.J."/>
            <person name="Tarr C.L."/>
            <person name="Boucher Y."/>
        </authorList>
    </citation>
    <scope>NUCLEOTIDE SEQUENCE [LARGE SCALE GENOMIC DNA]</scope>
    <source>
        <strain evidence="1 2">08-2459</strain>
    </source>
</reference>
<protein>
    <submittedName>
        <fullName evidence="1">Uncharacterized protein</fullName>
    </submittedName>
</protein>
<name>A0A0N8UHN6_VIBMT</name>
<proteinExistence type="predicted"/>
<evidence type="ECO:0000313" key="2">
    <source>
        <dbReference type="Proteomes" id="UP000053724"/>
    </source>
</evidence>
<dbReference type="EMBL" id="LCUF01000013">
    <property type="protein sequence ID" value="KQA23298.1"/>
    <property type="molecule type" value="Genomic_DNA"/>
</dbReference>
<dbReference type="PATRIC" id="fig|1481663.8.peg.1182"/>